<protein>
    <submittedName>
        <fullName evidence="2">Protein-ADP-ribose hydrolase</fullName>
    </submittedName>
</protein>
<dbReference type="PANTHER" id="PTHR11106">
    <property type="entry name" value="GANGLIOSIDE INDUCED DIFFERENTIATION ASSOCIATED PROTEIN 2-RELATED"/>
    <property type="match status" value="1"/>
</dbReference>
<dbReference type="EMBL" id="JAGFNY010000001">
    <property type="protein sequence ID" value="MBW7569420.1"/>
    <property type="molecule type" value="Genomic_DNA"/>
</dbReference>
<dbReference type="PANTHER" id="PTHR11106:SF27">
    <property type="entry name" value="MACRO DOMAIN-CONTAINING PROTEIN"/>
    <property type="match status" value="1"/>
</dbReference>
<reference evidence="2 3" key="1">
    <citation type="submission" date="2021-03" db="EMBL/GenBank/DDBJ databases">
        <title>Succinivibrio sp. nov. isolated from feces of cow.</title>
        <authorList>
            <person name="Choi J.-Y."/>
        </authorList>
    </citation>
    <scope>NUCLEOTIDE SEQUENCE [LARGE SCALE GENOMIC DNA]</scope>
    <source>
        <strain evidence="2 3">AGMB01872</strain>
    </source>
</reference>
<proteinExistence type="predicted"/>
<name>A0ABS7DEY3_9GAMM</name>
<dbReference type="PROSITE" id="PS51154">
    <property type="entry name" value="MACRO"/>
    <property type="match status" value="1"/>
</dbReference>
<dbReference type="NCBIfam" id="NF003163">
    <property type="entry name" value="PRK04143.1"/>
    <property type="match status" value="1"/>
</dbReference>
<sequence>MDKSNLVSRLIEILADHTPILKKQIEEFSEDYSVQRNLLRGLMNMHNIKNALSPEYFKLQDELLQAELKEKTLTQLSDLLGVHISNRIHLFKGDITNLKVDAIVNAANSSLLGCFQAGHNCIDNCIHSCSGLQLRYECSKIVNELYQGNAPVGSATLTDAFNLPCKYVIHVVGPNVSFKVQKKDNDALALCYTNTLDIAREKGIKSVAFCCISTGCFGFPKAQAARIAVDTVKEYLESKNADIDVIFNVFTDNDYSIYKELTGKKRDNNNDLRPFFNPNLF</sequence>
<evidence type="ECO:0000259" key="1">
    <source>
        <dbReference type="PROSITE" id="PS51154"/>
    </source>
</evidence>
<gene>
    <name evidence="2" type="ORF">J5V48_00720</name>
</gene>
<dbReference type="Gene3D" id="3.40.220.10">
    <property type="entry name" value="Leucine Aminopeptidase, subunit E, domain 1"/>
    <property type="match status" value="1"/>
</dbReference>
<evidence type="ECO:0000313" key="2">
    <source>
        <dbReference type="EMBL" id="MBW7569420.1"/>
    </source>
</evidence>
<dbReference type="GO" id="GO:0016787">
    <property type="term" value="F:hydrolase activity"/>
    <property type="evidence" value="ECO:0007669"/>
    <property type="project" value="UniProtKB-KW"/>
</dbReference>
<dbReference type="CDD" id="cd02908">
    <property type="entry name" value="Macro_OAADPr_deacetylase"/>
    <property type="match status" value="1"/>
</dbReference>
<keyword evidence="2" id="KW-0378">Hydrolase</keyword>
<dbReference type="InterPro" id="IPR043472">
    <property type="entry name" value="Macro_dom-like"/>
</dbReference>
<dbReference type="RefSeq" id="WP_219935923.1">
    <property type="nucleotide sequence ID" value="NZ_JAGFNY010000001.1"/>
</dbReference>
<dbReference type="InterPro" id="IPR002589">
    <property type="entry name" value="Macro_dom"/>
</dbReference>
<evidence type="ECO:0000313" key="3">
    <source>
        <dbReference type="Proteomes" id="UP000731465"/>
    </source>
</evidence>
<dbReference type="Proteomes" id="UP000731465">
    <property type="component" value="Unassembled WGS sequence"/>
</dbReference>
<dbReference type="Pfam" id="PF01661">
    <property type="entry name" value="Macro"/>
    <property type="match status" value="1"/>
</dbReference>
<keyword evidence="3" id="KW-1185">Reference proteome</keyword>
<dbReference type="SUPFAM" id="SSF52949">
    <property type="entry name" value="Macro domain-like"/>
    <property type="match status" value="1"/>
</dbReference>
<accession>A0ABS7DEY3</accession>
<dbReference type="SMART" id="SM00506">
    <property type="entry name" value="A1pp"/>
    <property type="match status" value="1"/>
</dbReference>
<organism evidence="2 3">
    <name type="scientific">Succinivibrio faecicola</name>
    <dbReference type="NCBI Taxonomy" id="2820300"/>
    <lineage>
        <taxon>Bacteria</taxon>
        <taxon>Pseudomonadati</taxon>
        <taxon>Pseudomonadota</taxon>
        <taxon>Gammaproteobacteria</taxon>
        <taxon>Aeromonadales</taxon>
        <taxon>Succinivibrionaceae</taxon>
        <taxon>Succinivibrio</taxon>
    </lineage>
</organism>
<comment type="caution">
    <text evidence="2">The sequence shown here is derived from an EMBL/GenBank/DDBJ whole genome shotgun (WGS) entry which is preliminary data.</text>
</comment>
<feature type="domain" description="Macro" evidence="1">
    <location>
        <begin position="75"/>
        <end position="266"/>
    </location>
</feature>